<dbReference type="EMBL" id="JAJJMB010012679">
    <property type="protein sequence ID" value="KAI3874176.1"/>
    <property type="molecule type" value="Genomic_DNA"/>
</dbReference>
<dbReference type="InterPro" id="IPR005174">
    <property type="entry name" value="KIB1-4_b-propeller"/>
</dbReference>
<dbReference type="Proteomes" id="UP001202328">
    <property type="component" value="Unassembled WGS sequence"/>
</dbReference>
<evidence type="ECO:0000313" key="3">
    <source>
        <dbReference type="Proteomes" id="UP001202328"/>
    </source>
</evidence>
<dbReference type="AlphaFoldDB" id="A0AAD4S908"/>
<dbReference type="Pfam" id="PF03478">
    <property type="entry name" value="Beta-prop_KIB1-4"/>
    <property type="match status" value="1"/>
</dbReference>
<comment type="caution">
    <text evidence="2">The sequence shown here is derived from an EMBL/GenBank/DDBJ whole genome shotgun (WGS) entry which is preliminary data.</text>
</comment>
<organism evidence="2 3">
    <name type="scientific">Papaver atlanticum</name>
    <dbReference type="NCBI Taxonomy" id="357466"/>
    <lineage>
        <taxon>Eukaryota</taxon>
        <taxon>Viridiplantae</taxon>
        <taxon>Streptophyta</taxon>
        <taxon>Embryophyta</taxon>
        <taxon>Tracheophyta</taxon>
        <taxon>Spermatophyta</taxon>
        <taxon>Magnoliopsida</taxon>
        <taxon>Ranunculales</taxon>
        <taxon>Papaveraceae</taxon>
        <taxon>Papaveroideae</taxon>
        <taxon>Papaver</taxon>
    </lineage>
</organism>
<keyword evidence="3" id="KW-1185">Reference proteome</keyword>
<feature type="domain" description="KIB1-4 beta-propeller" evidence="1">
    <location>
        <begin position="43"/>
        <end position="132"/>
    </location>
</feature>
<dbReference type="PANTHER" id="PTHR40891">
    <property type="entry name" value="DUF295 DOMAIN-CONTAINING PROTEIN"/>
    <property type="match status" value="1"/>
</dbReference>
<sequence>MCWNGIYLKIEIQRGSDIDHEKTLAVSKFRVCLDGISTESVSGGLAYCFKQYFVESFGEVFLIYISSISRGIYQNYVSQIVVSKLDFSSMAWVDVKSLDDHVFFLSRRTQLFCLASDLGFSKGCVYYTLHGEMSLYRYDLEDQSISLSLPCPDLRTPWFLLHWLMITTPPRIDDRRTADCNLRKVEHMDEVVKVMET</sequence>
<accession>A0AAD4S908</accession>
<dbReference type="PANTHER" id="PTHR40891:SF1">
    <property type="entry name" value="DUF295 DOMAIN-CONTAINING PROTEIN"/>
    <property type="match status" value="1"/>
</dbReference>
<evidence type="ECO:0000259" key="1">
    <source>
        <dbReference type="Pfam" id="PF03478"/>
    </source>
</evidence>
<proteinExistence type="predicted"/>
<evidence type="ECO:0000313" key="2">
    <source>
        <dbReference type="EMBL" id="KAI3874176.1"/>
    </source>
</evidence>
<reference evidence="2" key="1">
    <citation type="submission" date="2022-04" db="EMBL/GenBank/DDBJ databases">
        <title>A functionally conserved STORR gene fusion in Papaver species that diverged 16.8 million years ago.</title>
        <authorList>
            <person name="Catania T."/>
        </authorList>
    </citation>
    <scope>NUCLEOTIDE SEQUENCE</scope>
    <source>
        <strain evidence="2">S-188037</strain>
    </source>
</reference>
<protein>
    <recommendedName>
        <fullName evidence="1">KIB1-4 beta-propeller domain-containing protein</fullName>
    </recommendedName>
</protein>
<name>A0AAD4S908_9MAGN</name>
<gene>
    <name evidence="2" type="ORF">MKW98_010511</name>
</gene>